<keyword evidence="2" id="KW-1185">Reference proteome</keyword>
<gene>
    <name evidence="1" type="ORF">EVG20_g7535</name>
</gene>
<comment type="caution">
    <text evidence="1">The sequence shown here is derived from an EMBL/GenBank/DDBJ whole genome shotgun (WGS) entry which is preliminary data.</text>
</comment>
<sequence length="236" mass="26922">MFRKWILSHIKRAPVAYIKCDLVCRPNHPYRPILLRQLERSLIMSGIEVAVGTHFLDTLANIVFEGLSKHRPKNQTKKGNDYLDGALVLTEEYRAILTNRDRIDIENEFQAAETLKAKLEIHDSWKSRLITSHKYKHQAKNAFALAKKLSTLRRMAQAFAMDVADAVVEIAEQEESSVLDDATKEELRLRVVTSIESSPEGRAYSHENTSAVEVATVAQKVWAMVKLENLIPFYFA</sequence>
<evidence type="ECO:0000313" key="1">
    <source>
        <dbReference type="EMBL" id="TFY60138.1"/>
    </source>
</evidence>
<organism evidence="1 2">
    <name type="scientific">Dentipellis fragilis</name>
    <dbReference type="NCBI Taxonomy" id="205917"/>
    <lineage>
        <taxon>Eukaryota</taxon>
        <taxon>Fungi</taxon>
        <taxon>Dikarya</taxon>
        <taxon>Basidiomycota</taxon>
        <taxon>Agaricomycotina</taxon>
        <taxon>Agaricomycetes</taxon>
        <taxon>Russulales</taxon>
        <taxon>Hericiaceae</taxon>
        <taxon>Dentipellis</taxon>
    </lineage>
</organism>
<accession>A0A4Y9YE35</accession>
<protein>
    <submittedName>
        <fullName evidence="1">Uncharacterized protein</fullName>
    </submittedName>
</protein>
<dbReference type="OrthoDB" id="10631271at2759"/>
<reference evidence="1 2" key="1">
    <citation type="submission" date="2019-02" db="EMBL/GenBank/DDBJ databases">
        <title>Genome sequencing of the rare red list fungi Dentipellis fragilis.</title>
        <authorList>
            <person name="Buettner E."/>
            <person name="Kellner H."/>
        </authorList>
    </citation>
    <scope>NUCLEOTIDE SEQUENCE [LARGE SCALE GENOMIC DNA]</scope>
    <source>
        <strain evidence="1 2">DSM 105465</strain>
    </source>
</reference>
<evidence type="ECO:0000313" key="2">
    <source>
        <dbReference type="Proteomes" id="UP000298327"/>
    </source>
</evidence>
<dbReference type="Proteomes" id="UP000298327">
    <property type="component" value="Unassembled WGS sequence"/>
</dbReference>
<dbReference type="EMBL" id="SEOQ01000580">
    <property type="protein sequence ID" value="TFY60138.1"/>
    <property type="molecule type" value="Genomic_DNA"/>
</dbReference>
<proteinExistence type="predicted"/>
<name>A0A4Y9YE35_9AGAM</name>
<dbReference type="AlphaFoldDB" id="A0A4Y9YE35"/>